<feature type="compositionally biased region" description="Acidic residues" evidence="1">
    <location>
        <begin position="222"/>
        <end position="231"/>
    </location>
</feature>
<evidence type="ECO:0000313" key="2">
    <source>
        <dbReference type="EMBL" id="GHP11394.1"/>
    </source>
</evidence>
<feature type="compositionally biased region" description="Basic and acidic residues" evidence="1">
    <location>
        <begin position="56"/>
        <end position="69"/>
    </location>
</feature>
<keyword evidence="3" id="KW-1185">Reference proteome</keyword>
<feature type="compositionally biased region" description="Polar residues" evidence="1">
    <location>
        <begin position="184"/>
        <end position="197"/>
    </location>
</feature>
<reference evidence="2" key="1">
    <citation type="submission" date="2020-10" db="EMBL/GenBank/DDBJ databases">
        <title>Unveiling of a novel bifunctional photoreceptor, Dualchrome1, isolated from a cosmopolitan green alga.</title>
        <authorList>
            <person name="Suzuki S."/>
            <person name="Kawachi M."/>
        </authorList>
    </citation>
    <scope>NUCLEOTIDE SEQUENCE</scope>
    <source>
        <strain evidence="2">NIES 2893</strain>
    </source>
</reference>
<dbReference type="Proteomes" id="UP000660262">
    <property type="component" value="Unassembled WGS sequence"/>
</dbReference>
<gene>
    <name evidence="2" type="ORF">PPROV_001012200</name>
</gene>
<dbReference type="PANTHER" id="PTHR33667:SF7">
    <property type="entry name" value="RIKEN CDNA 1810020O05 GENE"/>
    <property type="match status" value="1"/>
</dbReference>
<feature type="region of interest" description="Disordered" evidence="1">
    <location>
        <begin position="111"/>
        <end position="142"/>
    </location>
</feature>
<accession>A0A830HVX8</accession>
<feature type="region of interest" description="Disordered" evidence="1">
    <location>
        <begin position="422"/>
        <end position="471"/>
    </location>
</feature>
<dbReference type="PANTHER" id="PTHR33667">
    <property type="entry name" value="SI:DKEY-57N24.6"/>
    <property type="match status" value="1"/>
</dbReference>
<dbReference type="OrthoDB" id="568301at2759"/>
<dbReference type="EMBL" id="BNJQ01000034">
    <property type="protein sequence ID" value="GHP11394.1"/>
    <property type="molecule type" value="Genomic_DNA"/>
</dbReference>
<feature type="region of interest" description="Disordered" evidence="1">
    <location>
        <begin position="56"/>
        <end position="82"/>
    </location>
</feature>
<sequence length="471" mass="51197">MADAGDAGDAEDLPPEPSSILAHSILLNFSASLKFLYKPVVVVAADADDDEVKEGVEAVKGTTDAKDVPESSSSPEEDSSSTNVSYRLHVSYLLFSTDDIANATTWEPLTDEPLVINPGSSDDDDDVSTSESSYEGHSSKLLENVDEDYVRNIVGTQEQHALNGTQPCTIAIKVTRTPADVDDPSSSGEFPSCTFTRQEGEELGGGEEEQEEEDLPPPPPADDAEKEGEGEENNHHEEEEEEEDEGDPAYGRSEFACTELVTSKLPGTHRLVLRQQIAPYTTVKGGLQVGQSFDWYSRPGRYGQCRSTLQIEIASAQPIVKKDEVPRPYEHVAFIMQYDDTELLLALEQLVRSRNATTMGFEGTESYILQLLNTYKTGEEEERNDQLDILTGFHLQVAVGGSTARTNHGQGGTRRLWSQAQETAAPGARPGDSAWSQAHSGRLWSQEKGGTGLPGTPPGRSRKAHGVIRSS</sequence>
<feature type="compositionally biased region" description="Basic residues" evidence="1">
    <location>
        <begin position="460"/>
        <end position="471"/>
    </location>
</feature>
<evidence type="ECO:0000313" key="3">
    <source>
        <dbReference type="Proteomes" id="UP000660262"/>
    </source>
</evidence>
<feature type="compositionally biased region" description="Acidic residues" evidence="1">
    <location>
        <begin position="238"/>
        <end position="247"/>
    </location>
</feature>
<evidence type="ECO:0000256" key="1">
    <source>
        <dbReference type="SAM" id="MobiDB-lite"/>
    </source>
</evidence>
<proteinExistence type="predicted"/>
<protein>
    <submittedName>
        <fullName evidence="2">Uncharacterized protein</fullName>
    </submittedName>
</protein>
<dbReference type="AlphaFoldDB" id="A0A830HVX8"/>
<feature type="compositionally biased region" description="Acidic residues" evidence="1">
    <location>
        <begin position="201"/>
        <end position="215"/>
    </location>
</feature>
<name>A0A830HVX8_9CHLO</name>
<comment type="caution">
    <text evidence="2">The sequence shown here is derived from an EMBL/GenBank/DDBJ whole genome shotgun (WGS) entry which is preliminary data.</text>
</comment>
<feature type="region of interest" description="Disordered" evidence="1">
    <location>
        <begin position="177"/>
        <end position="250"/>
    </location>
</feature>
<organism evidence="2 3">
    <name type="scientific">Pycnococcus provasolii</name>
    <dbReference type="NCBI Taxonomy" id="41880"/>
    <lineage>
        <taxon>Eukaryota</taxon>
        <taxon>Viridiplantae</taxon>
        <taxon>Chlorophyta</taxon>
        <taxon>Pseudoscourfieldiophyceae</taxon>
        <taxon>Pseudoscourfieldiales</taxon>
        <taxon>Pycnococcaceae</taxon>
        <taxon>Pycnococcus</taxon>
    </lineage>
</organism>